<evidence type="ECO:0000256" key="4">
    <source>
        <dbReference type="ARBA" id="ARBA00022679"/>
    </source>
</evidence>
<name>A0A3N1CXL5_9ACTN</name>
<protein>
    <recommendedName>
        <fullName evidence="6">Aminotransferase</fullName>
        <ecNumber evidence="6">2.6.1.-</ecNumber>
    </recommendedName>
</protein>
<dbReference type="CDD" id="cd00609">
    <property type="entry name" value="AAT_like"/>
    <property type="match status" value="1"/>
</dbReference>
<keyword evidence="9" id="KW-1185">Reference proteome</keyword>
<dbReference type="SUPFAM" id="SSF53383">
    <property type="entry name" value="PLP-dependent transferases"/>
    <property type="match status" value="1"/>
</dbReference>
<evidence type="ECO:0000256" key="2">
    <source>
        <dbReference type="ARBA" id="ARBA00007441"/>
    </source>
</evidence>
<dbReference type="InterPro" id="IPR015424">
    <property type="entry name" value="PyrdxlP-dep_Trfase"/>
</dbReference>
<dbReference type="InterPro" id="IPR004838">
    <property type="entry name" value="NHTrfase_class1_PyrdxlP-BS"/>
</dbReference>
<dbReference type="OrthoDB" id="2192472at2"/>
<keyword evidence="3 6" id="KW-0032">Aminotransferase</keyword>
<dbReference type="Proteomes" id="UP000272400">
    <property type="component" value="Unassembled WGS sequence"/>
</dbReference>
<feature type="domain" description="Aminotransferase class I/classII large" evidence="7">
    <location>
        <begin position="44"/>
        <end position="372"/>
    </location>
</feature>
<dbReference type="GO" id="GO:0006520">
    <property type="term" value="P:amino acid metabolic process"/>
    <property type="evidence" value="ECO:0007669"/>
    <property type="project" value="InterPro"/>
</dbReference>
<dbReference type="PANTHER" id="PTHR46383:SF1">
    <property type="entry name" value="ASPARTATE AMINOTRANSFERASE"/>
    <property type="match status" value="1"/>
</dbReference>
<dbReference type="AlphaFoldDB" id="A0A3N1CXL5"/>
<comment type="similarity">
    <text evidence="2 6">Belongs to the class-I pyridoxal-phosphate-dependent aminotransferase family.</text>
</comment>
<evidence type="ECO:0000313" key="8">
    <source>
        <dbReference type="EMBL" id="ROO85458.1"/>
    </source>
</evidence>
<dbReference type="EMBL" id="RJKE01000001">
    <property type="protein sequence ID" value="ROO85458.1"/>
    <property type="molecule type" value="Genomic_DNA"/>
</dbReference>
<dbReference type="RefSeq" id="WP_123664964.1">
    <property type="nucleotide sequence ID" value="NZ_RJKE01000001.1"/>
</dbReference>
<evidence type="ECO:0000259" key="7">
    <source>
        <dbReference type="Pfam" id="PF00155"/>
    </source>
</evidence>
<dbReference type="InterPro" id="IPR015421">
    <property type="entry name" value="PyrdxlP-dep_Trfase_major"/>
</dbReference>
<dbReference type="Gene3D" id="3.90.1150.10">
    <property type="entry name" value="Aspartate Aminotransferase, domain 1"/>
    <property type="match status" value="1"/>
</dbReference>
<evidence type="ECO:0000256" key="1">
    <source>
        <dbReference type="ARBA" id="ARBA00001933"/>
    </source>
</evidence>
<accession>A0A3N1CXL5</accession>
<gene>
    <name evidence="8" type="ORF">EDD29_3002</name>
</gene>
<comment type="caution">
    <text evidence="8">The sequence shown here is derived from an EMBL/GenBank/DDBJ whole genome shotgun (WGS) entry which is preliminary data.</text>
</comment>
<dbReference type="GO" id="GO:0008483">
    <property type="term" value="F:transaminase activity"/>
    <property type="evidence" value="ECO:0007669"/>
    <property type="project" value="UniProtKB-KW"/>
</dbReference>
<keyword evidence="4 6" id="KW-0808">Transferase</keyword>
<evidence type="ECO:0000256" key="6">
    <source>
        <dbReference type="RuleBase" id="RU000481"/>
    </source>
</evidence>
<dbReference type="InterPro" id="IPR050596">
    <property type="entry name" value="AspAT/PAT-like"/>
</dbReference>
<evidence type="ECO:0000313" key="9">
    <source>
        <dbReference type="Proteomes" id="UP000272400"/>
    </source>
</evidence>
<dbReference type="Pfam" id="PF00155">
    <property type="entry name" value="Aminotran_1_2"/>
    <property type="match status" value="1"/>
</dbReference>
<dbReference type="InterPro" id="IPR015422">
    <property type="entry name" value="PyrdxlP-dep_Trfase_small"/>
</dbReference>
<proteinExistence type="inferred from homology"/>
<dbReference type="EC" id="2.6.1.-" evidence="6"/>
<organism evidence="8 9">
    <name type="scientific">Actinocorallia herbida</name>
    <dbReference type="NCBI Taxonomy" id="58109"/>
    <lineage>
        <taxon>Bacteria</taxon>
        <taxon>Bacillati</taxon>
        <taxon>Actinomycetota</taxon>
        <taxon>Actinomycetes</taxon>
        <taxon>Streptosporangiales</taxon>
        <taxon>Thermomonosporaceae</taxon>
        <taxon>Actinocorallia</taxon>
    </lineage>
</organism>
<dbReference type="InterPro" id="IPR004839">
    <property type="entry name" value="Aminotransferase_I/II_large"/>
</dbReference>
<keyword evidence="5" id="KW-0663">Pyridoxal phosphate</keyword>
<sequence length="415" mass="43897">MIPHSATLEINERVRALRRDGRDVLHLGFGEAGLPAHPRLVELLRENAADNRYAPVAGDEGARRAAAGYWTRRGLATDPDQILFAPGSKPLLFAALAALDGDVVLPVPSWVTYAAQAALLGRRVIGVPVPAGCGGVPDPDLLAGALDRARAEGADPRILVVTLPDNPTGTLAPPSVVEAVCAIADRQGLVVVSDEIYRDLVHDGSGVLSPASLLPDRTIVTAGLSKNLALGGWRVGFLRTPDSPEGHRRRDALRGIASEVWSNVAAPMQAAAEYALDEPEPILRRVAESRRLHGRVARAVASVFEASGALVRPPSAGFYLYPDFAPLRPAVTALGLATAADLGRHLLDRHGLALLPGDVFGDDPAALRFRVATSLLYGDTEQRLAALASPEPEALPWIAASLRRLDGVLATVREP</sequence>
<dbReference type="GO" id="GO:0030170">
    <property type="term" value="F:pyridoxal phosphate binding"/>
    <property type="evidence" value="ECO:0007669"/>
    <property type="project" value="InterPro"/>
</dbReference>
<evidence type="ECO:0000256" key="5">
    <source>
        <dbReference type="ARBA" id="ARBA00022898"/>
    </source>
</evidence>
<reference evidence="8 9" key="1">
    <citation type="submission" date="2018-11" db="EMBL/GenBank/DDBJ databases">
        <title>Sequencing the genomes of 1000 actinobacteria strains.</title>
        <authorList>
            <person name="Klenk H.-P."/>
        </authorList>
    </citation>
    <scope>NUCLEOTIDE SEQUENCE [LARGE SCALE GENOMIC DNA]</scope>
    <source>
        <strain evidence="8 9">DSM 44254</strain>
    </source>
</reference>
<dbReference type="PROSITE" id="PS00105">
    <property type="entry name" value="AA_TRANSFER_CLASS_1"/>
    <property type="match status" value="1"/>
</dbReference>
<dbReference type="Gene3D" id="3.40.640.10">
    <property type="entry name" value="Type I PLP-dependent aspartate aminotransferase-like (Major domain)"/>
    <property type="match status" value="1"/>
</dbReference>
<evidence type="ECO:0000256" key="3">
    <source>
        <dbReference type="ARBA" id="ARBA00022576"/>
    </source>
</evidence>
<dbReference type="PANTHER" id="PTHR46383">
    <property type="entry name" value="ASPARTATE AMINOTRANSFERASE"/>
    <property type="match status" value="1"/>
</dbReference>
<comment type="cofactor">
    <cofactor evidence="1 6">
        <name>pyridoxal 5'-phosphate</name>
        <dbReference type="ChEBI" id="CHEBI:597326"/>
    </cofactor>
</comment>